<organism evidence="1 2">
    <name type="scientific">Phytophthora rubi</name>
    <dbReference type="NCBI Taxonomy" id="129364"/>
    <lineage>
        <taxon>Eukaryota</taxon>
        <taxon>Sar</taxon>
        <taxon>Stramenopiles</taxon>
        <taxon>Oomycota</taxon>
        <taxon>Peronosporomycetes</taxon>
        <taxon>Peronosporales</taxon>
        <taxon>Peronosporaceae</taxon>
        <taxon>Phytophthora</taxon>
    </lineage>
</organism>
<gene>
    <name evidence="1" type="ORF">PR002_g16906</name>
</gene>
<dbReference type="AlphaFoldDB" id="A0A6A3KC11"/>
<accession>A0A6A3KC11</accession>
<dbReference type="Proteomes" id="UP000435112">
    <property type="component" value="Unassembled WGS sequence"/>
</dbReference>
<proteinExistence type="predicted"/>
<name>A0A6A3KC11_9STRA</name>
<dbReference type="EMBL" id="QXFU01001324">
    <property type="protein sequence ID" value="KAE9004946.1"/>
    <property type="molecule type" value="Genomic_DNA"/>
</dbReference>
<reference evidence="1 2" key="1">
    <citation type="submission" date="2018-09" db="EMBL/GenBank/DDBJ databases">
        <title>Genomic investigation of the strawberry pathogen Phytophthora fragariae indicates pathogenicity is determined by transcriptional variation in three key races.</title>
        <authorList>
            <person name="Adams T.M."/>
            <person name="Armitage A.D."/>
            <person name="Sobczyk M.K."/>
            <person name="Bates H.J."/>
            <person name="Dunwell J.M."/>
            <person name="Nellist C.F."/>
            <person name="Harrison R.J."/>
        </authorList>
    </citation>
    <scope>NUCLEOTIDE SEQUENCE [LARGE SCALE GENOMIC DNA]</scope>
    <source>
        <strain evidence="1 2">SCRP324</strain>
    </source>
</reference>
<sequence length="219" mass="23523">MEMQRAARGLGVPQGTAGQESAALKCFADFLALGNMSESSLEYIAKSLSEPGALPSQKFYSLLTTFAIYLQTRKSARGGLLAKATAVGYTSQVVNLLRERYPNYMADRKRIAKIREKMAAAIDERNLLAGAQTGGGTLSDLRTLVQETAVAGLSIALSGELFLHVARIKTSVVQGISIYKSAVHWEQCMFHALGMMFVGASEPSGYLFPLVPHAASSDL</sequence>
<protein>
    <submittedName>
        <fullName evidence="1">Uncharacterized protein</fullName>
    </submittedName>
</protein>
<dbReference type="OrthoDB" id="121485at2759"/>
<comment type="caution">
    <text evidence="1">The sequence shown here is derived from an EMBL/GenBank/DDBJ whole genome shotgun (WGS) entry which is preliminary data.</text>
</comment>
<evidence type="ECO:0000313" key="2">
    <source>
        <dbReference type="Proteomes" id="UP000435112"/>
    </source>
</evidence>
<evidence type="ECO:0000313" key="1">
    <source>
        <dbReference type="EMBL" id="KAE9004946.1"/>
    </source>
</evidence>